<dbReference type="GO" id="GO:0005737">
    <property type="term" value="C:cytoplasm"/>
    <property type="evidence" value="ECO:0007669"/>
    <property type="project" value="UniProtKB-ARBA"/>
</dbReference>
<comment type="cofactor">
    <cofactor evidence="1 10">
        <name>Zn(2+)</name>
        <dbReference type="ChEBI" id="CHEBI:29105"/>
    </cofactor>
</comment>
<dbReference type="NCBIfam" id="NF002759">
    <property type="entry name" value="PRK02813.1"/>
    <property type="match status" value="1"/>
</dbReference>
<dbReference type="SUPFAM" id="SSF53187">
    <property type="entry name" value="Zn-dependent exopeptidases"/>
    <property type="match status" value="1"/>
</dbReference>
<keyword evidence="8 9" id="KW-0482">Metalloprotease</keyword>
<dbReference type="PRINTS" id="PR00932">
    <property type="entry name" value="AMINO1PTASE"/>
</dbReference>
<dbReference type="SUPFAM" id="SSF101821">
    <property type="entry name" value="Aminopeptidase/glucanase lid domain"/>
    <property type="match status" value="1"/>
</dbReference>
<gene>
    <name evidence="11" type="primary">apeB</name>
    <name evidence="11" type="ORF">CLOACE_02740</name>
</gene>
<dbReference type="GO" id="GO:0008237">
    <property type="term" value="F:metallopeptidase activity"/>
    <property type="evidence" value="ECO:0007669"/>
    <property type="project" value="UniProtKB-KW"/>
</dbReference>
<keyword evidence="3 9" id="KW-0031">Aminopeptidase</keyword>
<evidence type="ECO:0000256" key="10">
    <source>
        <dbReference type="RuleBase" id="RU004387"/>
    </source>
</evidence>
<dbReference type="GO" id="GO:0004177">
    <property type="term" value="F:aminopeptidase activity"/>
    <property type="evidence" value="ECO:0007669"/>
    <property type="project" value="UniProtKB-KW"/>
</dbReference>
<protein>
    <recommendedName>
        <fullName evidence="10">M18 family aminopeptidase</fullName>
        <ecNumber evidence="10">3.4.11.-</ecNumber>
    </recommendedName>
</protein>
<dbReference type="PATRIC" id="fig|1121290.3.peg.278"/>
<keyword evidence="6 9" id="KW-0378">Hydrolase</keyword>
<evidence type="ECO:0000256" key="3">
    <source>
        <dbReference type="ARBA" id="ARBA00022438"/>
    </source>
</evidence>
<accession>A0A1E8F1D7</accession>
<dbReference type="Gene3D" id="3.40.630.10">
    <property type="entry name" value="Zn peptidases"/>
    <property type="match status" value="1"/>
</dbReference>
<dbReference type="PANTHER" id="PTHR28570">
    <property type="entry name" value="ASPARTYL AMINOPEPTIDASE"/>
    <property type="match status" value="1"/>
</dbReference>
<dbReference type="Proteomes" id="UP000175744">
    <property type="component" value="Unassembled WGS sequence"/>
</dbReference>
<evidence type="ECO:0000256" key="8">
    <source>
        <dbReference type="ARBA" id="ARBA00023049"/>
    </source>
</evidence>
<evidence type="ECO:0000256" key="2">
    <source>
        <dbReference type="ARBA" id="ARBA00008290"/>
    </source>
</evidence>
<dbReference type="GO" id="GO:0008270">
    <property type="term" value="F:zinc ion binding"/>
    <property type="evidence" value="ECO:0007669"/>
    <property type="project" value="InterPro"/>
</dbReference>
<evidence type="ECO:0000256" key="1">
    <source>
        <dbReference type="ARBA" id="ARBA00001947"/>
    </source>
</evidence>
<dbReference type="OrthoDB" id="9764268at2"/>
<reference evidence="11 12" key="1">
    <citation type="submission" date="2016-06" db="EMBL/GenBank/DDBJ databases">
        <title>Genome sequence of Clostridium acetireducens DSM 10703.</title>
        <authorList>
            <person name="Poehlein A."/>
            <person name="Fluechter S."/>
            <person name="Duerre P."/>
            <person name="Daniel R."/>
        </authorList>
    </citation>
    <scope>NUCLEOTIDE SEQUENCE [LARGE SCALE GENOMIC DNA]</scope>
    <source>
        <strain evidence="11 12">DSM 10703</strain>
    </source>
</reference>
<dbReference type="RefSeq" id="WP_070109248.1">
    <property type="nucleotide sequence ID" value="NZ_LZFO01000003.1"/>
</dbReference>
<dbReference type="CDD" id="cd05658">
    <property type="entry name" value="M18_DAP"/>
    <property type="match status" value="1"/>
</dbReference>
<proteinExistence type="inferred from homology"/>
<dbReference type="InterPro" id="IPR001948">
    <property type="entry name" value="Peptidase_M18"/>
</dbReference>
<comment type="caution">
    <text evidence="11">The sequence shown here is derived from an EMBL/GenBank/DDBJ whole genome shotgun (WGS) entry which is preliminary data.</text>
</comment>
<dbReference type="Pfam" id="PF02127">
    <property type="entry name" value="Peptidase_M18"/>
    <property type="match status" value="1"/>
</dbReference>
<name>A0A1E8F1D7_9CLOT</name>
<evidence type="ECO:0000256" key="7">
    <source>
        <dbReference type="ARBA" id="ARBA00022833"/>
    </source>
</evidence>
<sequence length="432" mass="48488">MNKELKLAEELIDFIYDSPTNFHVVNNLKSYLQKSGFKELKEEEKWNLKLGGKYFVIKNNSAIIAFIASKEDVIKNGFKIIGTHTDSPGFKIKPNADIISEKYVKLNTEVYGGPILNTWFDRPLSIAGRVILKSENVMKPEIKFININRPILIIPNLAIHMNRNVNKGVDINRQKDVLPLLSVINKNVEENNYLLNILEEELKVNKEDILDFDLFLYEFEKGKIIGNNKEFISSAKLDDLSMVFSGIKALTSINNPKSTDLIVCFDNEEVGSRTKQGADSPMLSSILERIIIAFDGSREDYFRALSKSFVISADMAHAVHPNNLEKTDPTNRPVINGGPVIKISASQTYTSDAITSAIFEQICNLADIPVQKFVNRSDQRGGSTIGPILTSYLDINSVDIGTSILAMHSIRELGGVKDNVYALKSFQQFYEL</sequence>
<dbReference type="InterPro" id="IPR023358">
    <property type="entry name" value="Peptidase_M18_dom2"/>
</dbReference>
<dbReference type="GO" id="GO:0006508">
    <property type="term" value="P:proteolysis"/>
    <property type="evidence" value="ECO:0007669"/>
    <property type="project" value="UniProtKB-KW"/>
</dbReference>
<dbReference type="PANTHER" id="PTHR28570:SF3">
    <property type="entry name" value="ASPARTYL AMINOPEPTIDASE"/>
    <property type="match status" value="1"/>
</dbReference>
<evidence type="ECO:0000256" key="6">
    <source>
        <dbReference type="ARBA" id="ARBA00022801"/>
    </source>
</evidence>
<keyword evidence="4 9" id="KW-0645">Protease</keyword>
<evidence type="ECO:0000256" key="5">
    <source>
        <dbReference type="ARBA" id="ARBA00022723"/>
    </source>
</evidence>
<dbReference type="Gene3D" id="2.30.250.10">
    <property type="entry name" value="Aminopeptidase i, Domain 2"/>
    <property type="match status" value="1"/>
</dbReference>
<dbReference type="EMBL" id="LZFO01000003">
    <property type="protein sequence ID" value="OFI07445.1"/>
    <property type="molecule type" value="Genomic_DNA"/>
</dbReference>
<dbReference type="EC" id="3.4.11.-" evidence="10"/>
<keyword evidence="7 9" id="KW-0862">Zinc</keyword>
<organism evidence="11 12">
    <name type="scientific">Clostridium acetireducens DSM 10703</name>
    <dbReference type="NCBI Taxonomy" id="1121290"/>
    <lineage>
        <taxon>Bacteria</taxon>
        <taxon>Bacillati</taxon>
        <taxon>Bacillota</taxon>
        <taxon>Clostridia</taxon>
        <taxon>Eubacteriales</taxon>
        <taxon>Clostridiaceae</taxon>
        <taxon>Clostridium</taxon>
    </lineage>
</organism>
<evidence type="ECO:0000313" key="12">
    <source>
        <dbReference type="Proteomes" id="UP000175744"/>
    </source>
</evidence>
<keyword evidence="5 9" id="KW-0479">Metal-binding</keyword>
<dbReference type="FunFam" id="2.30.250.10:FF:000003">
    <property type="entry name" value="Probable M18 family aminopeptidase 2"/>
    <property type="match status" value="1"/>
</dbReference>
<evidence type="ECO:0000256" key="4">
    <source>
        <dbReference type="ARBA" id="ARBA00022670"/>
    </source>
</evidence>
<dbReference type="STRING" id="1121290.CLAOCE_02740"/>
<keyword evidence="12" id="KW-1185">Reference proteome</keyword>
<evidence type="ECO:0000313" key="11">
    <source>
        <dbReference type="EMBL" id="OFI07445.1"/>
    </source>
</evidence>
<comment type="similarity">
    <text evidence="2 9">Belongs to the peptidase M18 family.</text>
</comment>
<evidence type="ECO:0000256" key="9">
    <source>
        <dbReference type="RuleBase" id="RU004386"/>
    </source>
</evidence>
<dbReference type="AlphaFoldDB" id="A0A1E8F1D7"/>